<dbReference type="Proteomes" id="UP000240243">
    <property type="component" value="Unassembled WGS sequence"/>
</dbReference>
<evidence type="ECO:0000259" key="2">
    <source>
        <dbReference type="Pfam" id="PF02036"/>
    </source>
</evidence>
<evidence type="ECO:0000313" key="3">
    <source>
        <dbReference type="EMBL" id="PSJ44929.1"/>
    </source>
</evidence>
<dbReference type="AlphaFoldDB" id="A0A2P7R3X6"/>
<dbReference type="InterPro" id="IPR036527">
    <property type="entry name" value="SCP2_sterol-bd_dom_sf"/>
</dbReference>
<comment type="caution">
    <text evidence="3">The sequence shown here is derived from an EMBL/GenBank/DDBJ whole genome shotgun (WGS) entry which is preliminary data.</text>
</comment>
<feature type="domain" description="SCP2" evidence="2">
    <location>
        <begin position="37"/>
        <end position="133"/>
    </location>
</feature>
<keyword evidence="1" id="KW-0831">Ubiquinone biosynthesis</keyword>
<dbReference type="EMBL" id="PXYG01000005">
    <property type="protein sequence ID" value="PSJ44929.1"/>
    <property type="molecule type" value="Genomic_DNA"/>
</dbReference>
<proteinExistence type="inferred from homology"/>
<dbReference type="UniPathway" id="UPA00232"/>
<dbReference type="InterPro" id="IPR003033">
    <property type="entry name" value="SCP2_sterol-bd_dom"/>
</dbReference>
<dbReference type="OrthoDB" id="5292463at2"/>
<gene>
    <name evidence="1" type="primary">ubiT</name>
    <name evidence="3" type="ORF">C7H85_13290</name>
</gene>
<organism evidence="3 4">
    <name type="scientific">Zobellella endophytica</name>
    <dbReference type="NCBI Taxonomy" id="2116700"/>
    <lineage>
        <taxon>Bacteria</taxon>
        <taxon>Pseudomonadati</taxon>
        <taxon>Pseudomonadota</taxon>
        <taxon>Gammaproteobacteria</taxon>
        <taxon>Aeromonadales</taxon>
        <taxon>Aeromonadaceae</taxon>
        <taxon>Zobellella</taxon>
    </lineage>
</organism>
<dbReference type="GO" id="GO:0006744">
    <property type="term" value="P:ubiquinone biosynthetic process"/>
    <property type="evidence" value="ECO:0007669"/>
    <property type="project" value="UniProtKB-UniRule"/>
</dbReference>
<reference evidence="3 4" key="1">
    <citation type="submission" date="2018-03" db="EMBL/GenBank/DDBJ databases">
        <title>The draft genome of Zobellella sp. 59N8.</title>
        <authorList>
            <person name="Liu L."/>
            <person name="Li L."/>
            <person name="Zhang X."/>
            <person name="Liang L."/>
            <person name="Wang T."/>
        </authorList>
    </citation>
    <scope>NUCLEOTIDE SEQUENCE [LARGE SCALE GENOMIC DNA]</scope>
    <source>
        <strain evidence="3 4">59N8</strain>
    </source>
</reference>
<comment type="pathway">
    <text evidence="1">Cofactor biosynthesis; ubiquinone biosynthesis.</text>
</comment>
<dbReference type="Pfam" id="PF02036">
    <property type="entry name" value="SCP2"/>
    <property type="match status" value="1"/>
</dbReference>
<comment type="similarity">
    <text evidence="1">Belongs to the UbiT family.</text>
</comment>
<accession>A0A2P7R3X6</accession>
<sequence>MLQHLCTRISRRGPALLGKPLHYLPRRLQSPVVEAVLNRVLAEPIREGELDFLHQRRLQLWVPDLDYRLTLSFVGERLSLLPDSEADVVIRCGLNDLIRLSAGQRDPDTLFFQRRLLITGDTELGLECKNLLDRLEPGLQPAWLRRLLQLLAAILQRAESSPSTKSGARPGG</sequence>
<keyword evidence="4" id="KW-1185">Reference proteome</keyword>
<dbReference type="RefSeq" id="WP_106730180.1">
    <property type="nucleotide sequence ID" value="NZ_PXYG01000005.1"/>
</dbReference>
<dbReference type="SUPFAM" id="SSF55718">
    <property type="entry name" value="SCP-like"/>
    <property type="match status" value="1"/>
</dbReference>
<dbReference type="Gene3D" id="3.30.1050.10">
    <property type="entry name" value="SCP2 sterol-binding domain"/>
    <property type="match status" value="1"/>
</dbReference>
<protein>
    <recommendedName>
        <fullName evidence="1">Ubiquinone biosynthesis accessory factor UbiT</fullName>
    </recommendedName>
</protein>
<name>A0A2P7R3X6_9GAMM</name>
<dbReference type="HAMAP" id="MF_02231">
    <property type="entry name" value="UbiT"/>
    <property type="match status" value="1"/>
</dbReference>
<evidence type="ECO:0000313" key="4">
    <source>
        <dbReference type="Proteomes" id="UP000240243"/>
    </source>
</evidence>
<dbReference type="InterPro" id="IPR016830">
    <property type="entry name" value="UbiT"/>
</dbReference>
<evidence type="ECO:0000256" key="1">
    <source>
        <dbReference type="HAMAP-Rule" id="MF_02231"/>
    </source>
</evidence>
<comment type="function">
    <text evidence="1">Required for O(2)-independent ubiquinone (coenzyme Q) biosynthesis. Likely functions as an accessory factor.</text>
</comment>